<dbReference type="InterPro" id="IPR029069">
    <property type="entry name" value="HotDog_dom_sf"/>
</dbReference>
<feature type="domain" description="Acyl-CoA thioesterase-like C-terminal" evidence="2">
    <location>
        <begin position="127"/>
        <end position="255"/>
    </location>
</feature>
<evidence type="ECO:0000259" key="1">
    <source>
        <dbReference type="Pfam" id="PF13622"/>
    </source>
</evidence>
<dbReference type="Gene3D" id="2.40.160.210">
    <property type="entry name" value="Acyl-CoA thioesterase, double hotdog domain"/>
    <property type="match status" value="1"/>
</dbReference>
<dbReference type="Pfam" id="PF20789">
    <property type="entry name" value="4HBT_3C"/>
    <property type="match status" value="1"/>
</dbReference>
<evidence type="ECO:0000313" key="3">
    <source>
        <dbReference type="EMBL" id="MBC3943521.1"/>
    </source>
</evidence>
<evidence type="ECO:0000259" key="2">
    <source>
        <dbReference type="Pfam" id="PF20789"/>
    </source>
</evidence>
<protein>
    <submittedName>
        <fullName evidence="3">Thioesterase family protein</fullName>
    </submittedName>
</protein>
<comment type="caution">
    <text evidence="3">The sequence shown here is derived from an EMBL/GenBank/DDBJ whole genome shotgun (WGS) entry which is preliminary data.</text>
</comment>
<sequence>MTSLKQAIDALEPTEGGWRGTVPENWLQGRTAYGGFSAALALHAAQKSDVDLPRLRSAQVSFIGPLSGDITIRTELLRRGRNAAFVQADVTSEAGLGLRATFVFMRAVESRVDHQTGSAPDFRMPEPDTQTFRGHSAVAFSRNFDLLDRRDDSVGPAEWLRWVRLAERDGLDPMVELVAIADCLPPAALKLLGGPAPLSSMTWLLNILGPQPVTHDGWWLLRATTDYTKDGSSSQQMAIWNAYGTPVAEQMQSVAIFA</sequence>
<evidence type="ECO:0000313" key="4">
    <source>
        <dbReference type="Proteomes" id="UP000597613"/>
    </source>
</evidence>
<dbReference type="RefSeq" id="WP_187505097.1">
    <property type="nucleotide sequence ID" value="NZ_CP162536.1"/>
</dbReference>
<feature type="domain" description="Acyl-CoA thioesterase-like N-terminal HotDog" evidence="1">
    <location>
        <begin position="23"/>
        <end position="105"/>
    </location>
</feature>
<dbReference type="InterPro" id="IPR042171">
    <property type="entry name" value="Acyl-CoA_hotdog"/>
</dbReference>
<accession>A0ABR7AST8</accession>
<dbReference type="InterPro" id="IPR049449">
    <property type="entry name" value="TesB_ACOT8-like_N"/>
</dbReference>
<organism evidence="3 4">
    <name type="scientific">Sphingomonas albertensis</name>
    <dbReference type="NCBI Taxonomy" id="2762591"/>
    <lineage>
        <taxon>Bacteria</taxon>
        <taxon>Pseudomonadati</taxon>
        <taxon>Pseudomonadota</taxon>
        <taxon>Alphaproteobacteria</taxon>
        <taxon>Sphingomonadales</taxon>
        <taxon>Sphingomonadaceae</taxon>
        <taxon>Sphingomonas</taxon>
    </lineage>
</organism>
<gene>
    <name evidence="3" type="ORF">H8S47_17720</name>
</gene>
<dbReference type="Pfam" id="PF13622">
    <property type="entry name" value="4HBT_3"/>
    <property type="match status" value="1"/>
</dbReference>
<keyword evidence="4" id="KW-1185">Reference proteome</keyword>
<dbReference type="InterPro" id="IPR049450">
    <property type="entry name" value="ACOT8-like_C"/>
</dbReference>
<dbReference type="Proteomes" id="UP000597613">
    <property type="component" value="Unassembled WGS sequence"/>
</dbReference>
<dbReference type="SUPFAM" id="SSF54637">
    <property type="entry name" value="Thioesterase/thiol ester dehydrase-isomerase"/>
    <property type="match status" value="2"/>
</dbReference>
<name>A0ABR7AST8_9SPHN</name>
<reference evidence="3 4" key="1">
    <citation type="submission" date="2020-08" db="EMBL/GenBank/DDBJ databases">
        <title>Putative novel bacterial strains isolated from necrotic wheat leaf tissues caused by Xanthomonas translucens.</title>
        <authorList>
            <person name="Tambong J.T."/>
        </authorList>
    </citation>
    <scope>NUCLEOTIDE SEQUENCE [LARGE SCALE GENOMIC DNA]</scope>
    <source>
        <strain evidence="4">DOAB 1063</strain>
    </source>
</reference>
<proteinExistence type="predicted"/>
<dbReference type="EMBL" id="JACONT010000058">
    <property type="protein sequence ID" value="MBC3943521.1"/>
    <property type="molecule type" value="Genomic_DNA"/>
</dbReference>